<evidence type="ECO:0000256" key="1">
    <source>
        <dbReference type="ARBA" id="ARBA00011028"/>
    </source>
</evidence>
<dbReference type="GO" id="GO:0046872">
    <property type="term" value="F:metal ion binding"/>
    <property type="evidence" value="ECO:0007669"/>
    <property type="project" value="InterPro"/>
</dbReference>
<reference evidence="4 5" key="1">
    <citation type="journal article" date="2016" name="Int. J. Syst. Evol. Microbiol.">
        <title>Caldimicrobium thiodismutans sp. nov., a sulfur-disproportionating bacterium isolated from a hot spring, and emended description of the genus Caldimicrobium.</title>
        <authorList>
            <person name="Kojima H."/>
            <person name="Umezawa K."/>
            <person name="Fukui M."/>
        </authorList>
    </citation>
    <scope>NUCLEOTIDE SEQUENCE [LARGE SCALE GENOMIC DNA]</scope>
    <source>
        <strain evidence="4 5">TF1</strain>
    </source>
</reference>
<proteinExistence type="inferred from homology"/>
<evidence type="ECO:0000313" key="4">
    <source>
        <dbReference type="EMBL" id="BAU23941.1"/>
    </source>
</evidence>
<comment type="similarity">
    <text evidence="1">Belongs to the bacterial solute-binding protein 9 family.</text>
</comment>
<protein>
    <recommendedName>
        <fullName evidence="6">Zinc ABC transporter substrate-binding protein</fullName>
    </recommendedName>
</protein>
<keyword evidence="5" id="KW-1185">Reference proteome</keyword>
<dbReference type="Pfam" id="PF01297">
    <property type="entry name" value="ZnuA"/>
    <property type="match status" value="1"/>
</dbReference>
<gene>
    <name evidence="4" type="ORF">THC_1577</name>
</gene>
<evidence type="ECO:0000256" key="3">
    <source>
        <dbReference type="ARBA" id="ARBA00022729"/>
    </source>
</evidence>
<sequence>MKKVFLIFFLYILFSFPQIAFGQRCVVSGYPLFKILQEIWPEEKCYLLQPPRGEFHFAEPTPKDLELIKKAEFVFIVGTEPWAKRVYNLTSQERIIALGKPSERISNPHLWFDFDRVYSFLKEFTNHPAFKKRQEFPKIVERQKIFEKNLKTLEEQYKALDKCPKKEFYLLGHSVFGPLFRDTGIKEIPLIKGHHHGEITPKKLQELLLKLKKGGAKAILLGEKELIKYKTLFEKEGLEVKEVWTGDYDRPGSFTDLMKENLALFKYVLSCP</sequence>
<dbReference type="PANTHER" id="PTHR42953">
    <property type="entry name" value="HIGH-AFFINITY ZINC UPTAKE SYSTEM PROTEIN ZNUA-RELATED"/>
    <property type="match status" value="1"/>
</dbReference>
<evidence type="ECO:0008006" key="6">
    <source>
        <dbReference type="Google" id="ProtNLM"/>
    </source>
</evidence>
<dbReference type="InterPro" id="IPR006127">
    <property type="entry name" value="ZnuA-like"/>
</dbReference>
<dbReference type="EMBL" id="AP014945">
    <property type="protein sequence ID" value="BAU23941.1"/>
    <property type="molecule type" value="Genomic_DNA"/>
</dbReference>
<dbReference type="Proteomes" id="UP000068196">
    <property type="component" value="Chromosome"/>
</dbReference>
<dbReference type="InterPro" id="IPR050492">
    <property type="entry name" value="Bact_metal-bind_prot9"/>
</dbReference>
<dbReference type="KEGG" id="cthi:THC_1577"/>
<organism evidence="4 5">
    <name type="scientific">Caldimicrobium thiodismutans</name>
    <dbReference type="NCBI Taxonomy" id="1653476"/>
    <lineage>
        <taxon>Bacteria</taxon>
        <taxon>Pseudomonadati</taxon>
        <taxon>Thermodesulfobacteriota</taxon>
        <taxon>Thermodesulfobacteria</taxon>
        <taxon>Thermodesulfobacteriales</taxon>
        <taxon>Thermodesulfobacteriaceae</taxon>
        <taxon>Caldimicrobium</taxon>
    </lineage>
</organism>
<keyword evidence="3" id="KW-0732">Signal</keyword>
<keyword evidence="2" id="KW-0813">Transport</keyword>
<dbReference type="GO" id="GO:0030001">
    <property type="term" value="P:metal ion transport"/>
    <property type="evidence" value="ECO:0007669"/>
    <property type="project" value="InterPro"/>
</dbReference>
<name>A0A0U5BYR1_9BACT</name>
<accession>A0A0U5BYR1</accession>
<dbReference type="PANTHER" id="PTHR42953:SF3">
    <property type="entry name" value="HIGH-AFFINITY ZINC UPTAKE SYSTEM PROTEIN ZNUA"/>
    <property type="match status" value="1"/>
</dbReference>
<dbReference type="Gene3D" id="3.40.50.1980">
    <property type="entry name" value="Nitrogenase molybdenum iron protein domain"/>
    <property type="match status" value="2"/>
</dbReference>
<dbReference type="SUPFAM" id="SSF53807">
    <property type="entry name" value="Helical backbone' metal receptor"/>
    <property type="match status" value="1"/>
</dbReference>
<dbReference type="STRING" id="1653476.THC_1577"/>
<evidence type="ECO:0000256" key="2">
    <source>
        <dbReference type="ARBA" id="ARBA00022448"/>
    </source>
</evidence>
<evidence type="ECO:0000313" key="5">
    <source>
        <dbReference type="Proteomes" id="UP000068196"/>
    </source>
</evidence>
<dbReference type="AlphaFoldDB" id="A0A0U5BYR1"/>
<reference evidence="5" key="2">
    <citation type="journal article" date="2016" name="Int. J. Syst. Evol. Microbiol.">
        <title>Caldimicrobium thiodismutans sp. nov., a sulfur-disproportionating bacterium isolated from a hot spring.</title>
        <authorList>
            <person name="Kojima H."/>
            <person name="Umezawa K."/>
            <person name="Fukui M."/>
        </authorList>
    </citation>
    <scope>NUCLEOTIDE SEQUENCE [LARGE SCALE GENOMIC DNA]</scope>
    <source>
        <strain evidence="5">TF1</strain>
    </source>
</reference>